<dbReference type="Pfam" id="PF14734">
    <property type="entry name" value="DUF4469"/>
    <property type="match status" value="1"/>
</dbReference>
<dbReference type="RefSeq" id="WP_243325025.1">
    <property type="nucleotide sequence ID" value="NZ_JAKZMM010000020.1"/>
</dbReference>
<reference evidence="3 4" key="1">
    <citation type="submission" date="2022-03" db="EMBL/GenBank/DDBJ databases">
        <title>Parabacteroides sp. nov. isolated from swine feces.</title>
        <authorList>
            <person name="Bak J.E."/>
        </authorList>
    </citation>
    <scope>NUCLEOTIDE SEQUENCE [LARGE SCALE GENOMIC DNA]</scope>
    <source>
        <strain evidence="3 4">AGMB00274</strain>
    </source>
</reference>
<comment type="caution">
    <text evidence="3">The sequence shown here is derived from an EMBL/GenBank/DDBJ whole genome shotgun (WGS) entry which is preliminary data.</text>
</comment>
<evidence type="ECO:0000259" key="1">
    <source>
        <dbReference type="Pfam" id="PF14734"/>
    </source>
</evidence>
<feature type="domain" description="Bvu-2165-like IHF-HU-like DNA-binding" evidence="2">
    <location>
        <begin position="18"/>
        <end position="125"/>
    </location>
</feature>
<dbReference type="EMBL" id="JAKZMM010000020">
    <property type="protein sequence ID" value="MCJ2380802.1"/>
    <property type="molecule type" value="Genomic_DNA"/>
</dbReference>
<organism evidence="3 4">
    <name type="scientific">Parabacteroides faecalis</name>
    <dbReference type="NCBI Taxonomy" id="2924040"/>
    <lineage>
        <taxon>Bacteria</taxon>
        <taxon>Pseudomonadati</taxon>
        <taxon>Bacteroidota</taxon>
        <taxon>Bacteroidia</taxon>
        <taxon>Bacteroidales</taxon>
        <taxon>Tannerellaceae</taxon>
        <taxon>Parabacteroides</taxon>
    </lineage>
</organism>
<dbReference type="Gene3D" id="2.70.50.70">
    <property type="match status" value="1"/>
</dbReference>
<dbReference type="Proteomes" id="UP001165444">
    <property type="component" value="Unassembled WGS sequence"/>
</dbReference>
<accession>A0ABT0C196</accession>
<dbReference type="Pfam" id="PF14848">
    <property type="entry name" value="HU-DNA_bdg"/>
    <property type="match status" value="1"/>
</dbReference>
<protein>
    <submittedName>
        <fullName evidence="3">DUF4469 domain-containing protein</fullName>
    </submittedName>
</protein>
<evidence type="ECO:0000313" key="3">
    <source>
        <dbReference type="EMBL" id="MCJ2380802.1"/>
    </source>
</evidence>
<feature type="domain" description="DUF4469" evidence="1">
    <location>
        <begin position="169"/>
        <end position="245"/>
    </location>
</feature>
<name>A0ABT0C196_9BACT</name>
<proteinExistence type="predicted"/>
<evidence type="ECO:0000313" key="4">
    <source>
        <dbReference type="Proteomes" id="UP001165444"/>
    </source>
</evidence>
<dbReference type="InterPro" id="IPR049893">
    <property type="entry name" value="Bvu_2165-like_IHF-HU-DNA_bdg"/>
</dbReference>
<gene>
    <name evidence="3" type="ORF">MUN53_09290</name>
</gene>
<sequence>MDKEIDKERLKKLNPIPLRLSKQTMPNGTVYYRGNVKALKTVDIQEIARRIVEDRSEIRESTFIHTYGLIKEQIYEALARGENVDLGFGQLSIRVKGQFESVHDSFDPERNAFNIVFTPSARTRQLEQHLRAYKQTEPTRRHPVLTEVCTYDSMGHRDAAFNTVRSDNPYIHLIGSNIKVMGDHPDCKLRFRSADGETVVEPAVLVLNERNHLLAGLRTPLTPGEWTAELGTQYNASYRLYKESRYTSFNFTVTDSE</sequence>
<keyword evidence="4" id="KW-1185">Reference proteome</keyword>
<evidence type="ECO:0000259" key="2">
    <source>
        <dbReference type="Pfam" id="PF14848"/>
    </source>
</evidence>
<dbReference type="InterPro" id="IPR027824">
    <property type="entry name" value="DUF4469"/>
</dbReference>